<dbReference type="EMBL" id="JGYD01000018">
    <property type="protein sequence ID" value="KSV17919.1"/>
    <property type="molecule type" value="Genomic_DNA"/>
</dbReference>
<feature type="domain" description="Helix-turn-helix" evidence="1">
    <location>
        <begin position="6"/>
        <end position="46"/>
    </location>
</feature>
<name>A0A0V8M2B9_9CHLR</name>
<dbReference type="eggNOG" id="COG0789">
    <property type="taxonomic scope" value="Bacteria"/>
</dbReference>
<proteinExistence type="predicted"/>
<gene>
    <name evidence="2" type="ORF">DA01_04535</name>
</gene>
<comment type="caution">
    <text evidence="2">The sequence shown here is derived from an EMBL/GenBank/DDBJ whole genome shotgun (WGS) entry which is preliminary data.</text>
</comment>
<accession>A0A0V8M2B9</accession>
<dbReference type="GO" id="GO:0003677">
    <property type="term" value="F:DNA binding"/>
    <property type="evidence" value="ECO:0007669"/>
    <property type="project" value="InterPro"/>
</dbReference>
<protein>
    <submittedName>
        <fullName evidence="2">MerR family transcriptional regulator</fullName>
    </submittedName>
</protein>
<dbReference type="AlphaFoldDB" id="A0A0V8M2B9"/>
<evidence type="ECO:0000259" key="1">
    <source>
        <dbReference type="Pfam" id="PF12728"/>
    </source>
</evidence>
<dbReference type="Pfam" id="PF12728">
    <property type="entry name" value="HTH_17"/>
    <property type="match status" value="1"/>
</dbReference>
<dbReference type="NCBIfam" id="TIGR01764">
    <property type="entry name" value="excise"/>
    <property type="match status" value="1"/>
</dbReference>
<organism evidence="2 3">
    <name type="scientific">Dehalococcoides mccartyi</name>
    <dbReference type="NCBI Taxonomy" id="61435"/>
    <lineage>
        <taxon>Bacteria</taxon>
        <taxon>Bacillati</taxon>
        <taxon>Chloroflexota</taxon>
        <taxon>Dehalococcoidia</taxon>
        <taxon>Dehalococcoidales</taxon>
        <taxon>Dehalococcoidaceae</taxon>
        <taxon>Dehalococcoides</taxon>
    </lineage>
</organism>
<dbReference type="RefSeq" id="WP_010937126.1">
    <property type="nucleotide sequence ID" value="NZ_CP019865.1"/>
</dbReference>
<evidence type="ECO:0000313" key="3">
    <source>
        <dbReference type="Proteomes" id="UP000053577"/>
    </source>
</evidence>
<reference evidence="2 3" key="1">
    <citation type="journal article" date="2015" name="Sci. Rep.">
        <title>A comparative genomics and reductive dehalogenase gene transcription study of two chloroethene-respiring bacteria, Dehalococcoides mccartyi strains MB and 11a.</title>
        <authorList>
            <person name="Low A."/>
            <person name="Shen Z."/>
            <person name="Cheng D."/>
            <person name="Rogers M.J."/>
            <person name="Lee P.K."/>
            <person name="He J."/>
        </authorList>
    </citation>
    <scope>NUCLEOTIDE SEQUENCE [LARGE SCALE GENOMIC DNA]</scope>
    <source>
        <strain evidence="2 3">MB</strain>
    </source>
</reference>
<dbReference type="SUPFAM" id="SSF46955">
    <property type="entry name" value="Putative DNA-binding domain"/>
    <property type="match status" value="2"/>
</dbReference>
<dbReference type="Gene3D" id="1.10.1660.10">
    <property type="match status" value="1"/>
</dbReference>
<dbReference type="PATRIC" id="fig|61435.5.peg.897"/>
<dbReference type="InterPro" id="IPR010093">
    <property type="entry name" value="SinI_DNA-bd"/>
</dbReference>
<dbReference type="Proteomes" id="UP000053577">
    <property type="component" value="Unassembled WGS sequence"/>
</dbReference>
<dbReference type="OrthoDB" id="515428at2"/>
<evidence type="ECO:0000313" key="2">
    <source>
        <dbReference type="EMBL" id="KSV17919.1"/>
    </source>
</evidence>
<dbReference type="InterPro" id="IPR041657">
    <property type="entry name" value="HTH_17"/>
</dbReference>
<dbReference type="GeneID" id="3229222"/>
<dbReference type="InterPro" id="IPR009061">
    <property type="entry name" value="DNA-bd_dom_put_sf"/>
</dbReference>
<sequence length="137" mass="15508">MTKEGMTIAQAADLLGVSTRTIRRYIKSGKIQAELVPGSFGEEYRIYEIPSDLKKEDEEDLSLQTIQTPVQFMDVVRELHEKNLALAAQLGAATEKIKQMESQLKMLNAPGDNTPDKAPKKGWFERLWQKLGWTEKA</sequence>